<reference evidence="2" key="1">
    <citation type="journal article" date="2023" name="Nat. Plants">
        <title>Single-cell RNA sequencing provides a high-resolution roadmap for understanding the multicellular compartmentation of specialized metabolism.</title>
        <authorList>
            <person name="Sun S."/>
            <person name="Shen X."/>
            <person name="Li Y."/>
            <person name="Li Y."/>
            <person name="Wang S."/>
            <person name="Li R."/>
            <person name="Zhang H."/>
            <person name="Shen G."/>
            <person name="Guo B."/>
            <person name="Wei J."/>
            <person name="Xu J."/>
            <person name="St-Pierre B."/>
            <person name="Chen S."/>
            <person name="Sun C."/>
        </authorList>
    </citation>
    <scope>NUCLEOTIDE SEQUENCE [LARGE SCALE GENOMIC DNA]</scope>
</reference>
<accession>A0ACB9ZPH5</accession>
<sequence>MDPPSGDDQVKPETLEEEKEEGPSIHCDLVDTEIVHKIAQALLPGLASACVDNTTGGLFKSPASVAVDIRREMVDYLFQRSENFVAESVILEGGPDAEISDHPYDIVSDFIEDFSSSKRNIFSRVSGWLLSDRREDKIDDFVQEMEINGFWLLARREAVAQTLLKNVDFKNTYHCDKKFKTAEELAEHVTCCDFRMTECMNEGCYTSISAAQMSYHDSICPFKILPCEQKCSETLMRRDMDRHCITVCPMKLVNCPFYPVGCQLTVPKALMDEHLSEHLNSHLVHILQLAHKEVPLADLQKRAEQLEKLSSPGRLVSARGARSLQFAIRDLEAKLGPIEVSKADENASEASDQKQEISGSITKNEEGTEMSNKEEVHLESSPKHSSESAHSSPRKSSISSPKQEEDRKPLEEKEDPLKSGKEVNESKDSSPRKSLGSPSKQVENRKLLDGKEQLLEYPENSESTDSSPRKSLASPSKQEENTKSLDGKEEHVEYPKKCQSTDSSPRKSSASTFNREENKNSLDGKEEHVEYPKNSESTNFSPRKSSVSTSNQEENRNSLDGKEEHVQYLKNRESTDSSPRKSSISPTKQDKNRNSLHEKEEVTESSTSEEDLQESPKERKMLIQIPAEAEHPETTMGKEERTETPKKGDDSD</sequence>
<name>A0ACB9ZPH5_CATRO</name>
<protein>
    <submittedName>
        <fullName evidence="1">Uncharacterized protein</fullName>
    </submittedName>
</protein>
<comment type="caution">
    <text evidence="1">The sequence shown here is derived from an EMBL/GenBank/DDBJ whole genome shotgun (WGS) entry which is preliminary data.</text>
</comment>
<gene>
    <name evidence="1" type="ORF">M9H77_34721</name>
</gene>
<proteinExistence type="predicted"/>
<dbReference type="EMBL" id="CM044708">
    <property type="protein sequence ID" value="KAI5648716.1"/>
    <property type="molecule type" value="Genomic_DNA"/>
</dbReference>
<organism evidence="1 2">
    <name type="scientific">Catharanthus roseus</name>
    <name type="common">Madagascar periwinkle</name>
    <name type="synonym">Vinca rosea</name>
    <dbReference type="NCBI Taxonomy" id="4058"/>
    <lineage>
        <taxon>Eukaryota</taxon>
        <taxon>Viridiplantae</taxon>
        <taxon>Streptophyta</taxon>
        <taxon>Embryophyta</taxon>
        <taxon>Tracheophyta</taxon>
        <taxon>Spermatophyta</taxon>
        <taxon>Magnoliopsida</taxon>
        <taxon>eudicotyledons</taxon>
        <taxon>Gunneridae</taxon>
        <taxon>Pentapetalae</taxon>
        <taxon>asterids</taxon>
        <taxon>lamiids</taxon>
        <taxon>Gentianales</taxon>
        <taxon>Apocynaceae</taxon>
        <taxon>Rauvolfioideae</taxon>
        <taxon>Vinceae</taxon>
        <taxon>Catharanthinae</taxon>
        <taxon>Catharanthus</taxon>
    </lineage>
</organism>
<keyword evidence="2" id="KW-1185">Reference proteome</keyword>
<evidence type="ECO:0000313" key="1">
    <source>
        <dbReference type="EMBL" id="KAI5648716.1"/>
    </source>
</evidence>
<evidence type="ECO:0000313" key="2">
    <source>
        <dbReference type="Proteomes" id="UP001060085"/>
    </source>
</evidence>
<dbReference type="Proteomes" id="UP001060085">
    <property type="component" value="Linkage Group LG08"/>
</dbReference>